<sequence length="110" mass="12965">MEPLYKITYYQEQIELDKESKSNTNILTGLFLGWNWKFLGNCQTLYKKVWKAEGIYIEEVHKQMCKSILYKCEKVDINNAFAYNYDQLNMELGYGMGLELELGCGIRIQN</sequence>
<organism evidence="1 2">
    <name type="scientific">Rhizophagus irregularis</name>
    <dbReference type="NCBI Taxonomy" id="588596"/>
    <lineage>
        <taxon>Eukaryota</taxon>
        <taxon>Fungi</taxon>
        <taxon>Fungi incertae sedis</taxon>
        <taxon>Mucoromycota</taxon>
        <taxon>Glomeromycotina</taxon>
        <taxon>Glomeromycetes</taxon>
        <taxon>Glomerales</taxon>
        <taxon>Glomeraceae</taxon>
        <taxon>Rhizophagus</taxon>
    </lineage>
</organism>
<proteinExistence type="predicted"/>
<name>A0A2I1GZE8_9GLOM</name>
<dbReference type="EMBL" id="LLXI01001119">
    <property type="protein sequence ID" value="PKY52007.1"/>
    <property type="molecule type" value="Genomic_DNA"/>
</dbReference>
<accession>A0A2I1GZE8</accession>
<reference evidence="1 2" key="1">
    <citation type="submission" date="2015-10" db="EMBL/GenBank/DDBJ databases">
        <title>Genome analyses suggest a sexual origin of heterokaryosis in a supposedly ancient asexual fungus.</title>
        <authorList>
            <person name="Ropars J."/>
            <person name="Sedzielewska K."/>
            <person name="Noel J."/>
            <person name="Charron P."/>
            <person name="Farinelli L."/>
            <person name="Marton T."/>
            <person name="Kruger M."/>
            <person name="Pelin A."/>
            <person name="Brachmann A."/>
            <person name="Corradi N."/>
        </authorList>
    </citation>
    <scope>NUCLEOTIDE SEQUENCE [LARGE SCALE GENOMIC DNA]</scope>
    <source>
        <strain evidence="1 2">A4</strain>
    </source>
</reference>
<comment type="caution">
    <text evidence="1">The sequence shown here is derived from an EMBL/GenBank/DDBJ whole genome shotgun (WGS) entry which is preliminary data.</text>
</comment>
<evidence type="ECO:0000313" key="2">
    <source>
        <dbReference type="Proteomes" id="UP000234323"/>
    </source>
</evidence>
<dbReference type="AlphaFoldDB" id="A0A2I1GZE8"/>
<gene>
    <name evidence="1" type="ORF">RhiirA4_469363</name>
</gene>
<dbReference type="Proteomes" id="UP000234323">
    <property type="component" value="Unassembled WGS sequence"/>
</dbReference>
<evidence type="ECO:0000313" key="1">
    <source>
        <dbReference type="EMBL" id="PKY52007.1"/>
    </source>
</evidence>
<protein>
    <submittedName>
        <fullName evidence="1">Uncharacterized protein</fullName>
    </submittedName>
</protein>
<keyword evidence="2" id="KW-1185">Reference proteome</keyword>